<dbReference type="AlphaFoldDB" id="A0A7I7YQA2"/>
<keyword evidence="1" id="KW-1133">Transmembrane helix</keyword>
<accession>A0A7I7YQA2</accession>
<dbReference type="InterPro" id="IPR012551">
    <property type="entry name" value="DUF1707_SHOCT-like"/>
</dbReference>
<evidence type="ECO:0000313" key="3">
    <source>
        <dbReference type="EMBL" id="BBZ43467.1"/>
    </source>
</evidence>
<name>A0A7I7YQA2_9MYCO</name>
<keyword evidence="1" id="KW-0472">Membrane</keyword>
<evidence type="ECO:0000256" key="1">
    <source>
        <dbReference type="SAM" id="Phobius"/>
    </source>
</evidence>
<feature type="transmembrane region" description="Helical" evidence="1">
    <location>
        <begin position="119"/>
        <end position="142"/>
    </location>
</feature>
<evidence type="ECO:0000313" key="4">
    <source>
        <dbReference type="Proteomes" id="UP000467105"/>
    </source>
</evidence>
<protein>
    <recommendedName>
        <fullName evidence="2">DUF1707 domain-containing protein</fullName>
    </recommendedName>
</protein>
<dbReference type="Pfam" id="PF08044">
    <property type="entry name" value="DUF1707"/>
    <property type="match status" value="1"/>
</dbReference>
<proteinExistence type="predicted"/>
<dbReference type="EMBL" id="AP022614">
    <property type="protein sequence ID" value="BBZ43467.1"/>
    <property type="molecule type" value="Genomic_DNA"/>
</dbReference>
<gene>
    <name evidence="3" type="ORF">MPRM_07480</name>
</gene>
<dbReference type="Proteomes" id="UP000467105">
    <property type="component" value="Chromosome"/>
</dbReference>
<keyword evidence="1" id="KW-0812">Transmembrane</keyword>
<organism evidence="3 4">
    <name type="scientific">Mycobacterium parmense</name>
    <dbReference type="NCBI Taxonomy" id="185642"/>
    <lineage>
        <taxon>Bacteria</taxon>
        <taxon>Bacillati</taxon>
        <taxon>Actinomycetota</taxon>
        <taxon>Actinomycetes</taxon>
        <taxon>Mycobacteriales</taxon>
        <taxon>Mycobacteriaceae</taxon>
        <taxon>Mycobacterium</taxon>
        <taxon>Mycobacterium simiae complex</taxon>
    </lineage>
</organism>
<feature type="domain" description="DUF1707" evidence="2">
    <location>
        <begin position="47"/>
        <end position="98"/>
    </location>
</feature>
<keyword evidence="4" id="KW-1185">Reference proteome</keyword>
<reference evidence="3 4" key="1">
    <citation type="journal article" date="2019" name="Emerg. Microbes Infect.">
        <title>Comprehensive subspecies identification of 175 nontuberculous mycobacteria species based on 7547 genomic profiles.</title>
        <authorList>
            <person name="Matsumoto Y."/>
            <person name="Kinjo T."/>
            <person name="Motooka D."/>
            <person name="Nabeya D."/>
            <person name="Jung N."/>
            <person name="Uechi K."/>
            <person name="Horii T."/>
            <person name="Iida T."/>
            <person name="Fujita J."/>
            <person name="Nakamura S."/>
        </authorList>
    </citation>
    <scope>NUCLEOTIDE SEQUENCE [LARGE SCALE GENOMIC DNA]</scope>
    <source>
        <strain evidence="3 4">JCM 14742</strain>
    </source>
</reference>
<feature type="transmembrane region" description="Helical" evidence="1">
    <location>
        <begin position="154"/>
        <end position="180"/>
    </location>
</feature>
<evidence type="ECO:0000259" key="2">
    <source>
        <dbReference type="Pfam" id="PF08044"/>
    </source>
</evidence>
<sequence length="183" mass="19704">MVIGVPARRRGSPPLHCHVDDINIVVYVNAIHIAKGVDVDTQLMAGRAGDRDREKAAAQLGQALAQGYLRIDEYDERAQAAFQAHTTAELRELLADLPLERIRRADPQRRQARAAAARLGVHVHLVGYLAMALIVLAVWGGVAATTGATYFWPIWPILGGAIGLVSHAAGVHPCTTLGTIKNK</sequence>